<gene>
    <name evidence="2" type="ORF">LX32DRAFT_222967</name>
</gene>
<dbReference type="EMBL" id="MU843072">
    <property type="protein sequence ID" value="KAK2021921.1"/>
    <property type="molecule type" value="Genomic_DNA"/>
</dbReference>
<accession>A0AAD9H4Z3</accession>
<name>A0AAD9H4Z3_9PEZI</name>
<evidence type="ECO:0000313" key="3">
    <source>
        <dbReference type="Proteomes" id="UP001232148"/>
    </source>
</evidence>
<keyword evidence="3" id="KW-1185">Reference proteome</keyword>
<feature type="compositionally biased region" description="Basic and acidic residues" evidence="1">
    <location>
        <begin position="101"/>
        <end position="116"/>
    </location>
</feature>
<dbReference type="AlphaFoldDB" id="A0AAD9H4Z3"/>
<proteinExistence type="predicted"/>
<feature type="compositionally biased region" description="Polar residues" evidence="1">
    <location>
        <begin position="7"/>
        <end position="25"/>
    </location>
</feature>
<feature type="region of interest" description="Disordered" evidence="1">
    <location>
        <begin position="78"/>
        <end position="116"/>
    </location>
</feature>
<evidence type="ECO:0000313" key="2">
    <source>
        <dbReference type="EMBL" id="KAK2021921.1"/>
    </source>
</evidence>
<protein>
    <submittedName>
        <fullName evidence="2">Uncharacterized protein</fullName>
    </submittedName>
</protein>
<sequence length="180" mass="19967">MRRSHRNQSTCRRSCSRPTGLTCSTPGWDGALRGQGRSVPRPSSDEYQKSVWLTGAAGTLWSVGRRIRNTSSLGTVKTAEQPLLDGTASGQRNAKGGSFVEQDHNSQHTGQEVRWREDEGLTRQMFDTVTRTSVCFSSSKSGRCLFRCSRFGPPMVPRLVTQGARRCYPLAETDARSIIR</sequence>
<dbReference type="Proteomes" id="UP001232148">
    <property type="component" value="Unassembled WGS sequence"/>
</dbReference>
<evidence type="ECO:0000256" key="1">
    <source>
        <dbReference type="SAM" id="MobiDB-lite"/>
    </source>
</evidence>
<feature type="region of interest" description="Disordered" evidence="1">
    <location>
        <begin position="1"/>
        <end position="46"/>
    </location>
</feature>
<comment type="caution">
    <text evidence="2">The sequence shown here is derived from an EMBL/GenBank/DDBJ whole genome shotgun (WGS) entry which is preliminary data.</text>
</comment>
<reference evidence="2" key="1">
    <citation type="submission" date="2021-06" db="EMBL/GenBank/DDBJ databases">
        <title>Comparative genomics, transcriptomics and evolutionary studies reveal genomic signatures of adaptation to plant cell wall in hemibiotrophic fungi.</title>
        <authorList>
            <consortium name="DOE Joint Genome Institute"/>
            <person name="Baroncelli R."/>
            <person name="Diaz J.F."/>
            <person name="Benocci T."/>
            <person name="Peng M."/>
            <person name="Battaglia E."/>
            <person name="Haridas S."/>
            <person name="Andreopoulos W."/>
            <person name="Labutti K."/>
            <person name="Pangilinan J."/>
            <person name="Floch G.L."/>
            <person name="Makela M.R."/>
            <person name="Henrissat B."/>
            <person name="Grigoriev I.V."/>
            <person name="Crouch J.A."/>
            <person name="De Vries R.P."/>
            <person name="Sukno S.A."/>
            <person name="Thon M.R."/>
        </authorList>
    </citation>
    <scope>NUCLEOTIDE SEQUENCE</scope>
    <source>
        <strain evidence="2">MAFF235873</strain>
    </source>
</reference>
<organism evidence="2 3">
    <name type="scientific">Colletotrichum zoysiae</name>
    <dbReference type="NCBI Taxonomy" id="1216348"/>
    <lineage>
        <taxon>Eukaryota</taxon>
        <taxon>Fungi</taxon>
        <taxon>Dikarya</taxon>
        <taxon>Ascomycota</taxon>
        <taxon>Pezizomycotina</taxon>
        <taxon>Sordariomycetes</taxon>
        <taxon>Hypocreomycetidae</taxon>
        <taxon>Glomerellales</taxon>
        <taxon>Glomerellaceae</taxon>
        <taxon>Colletotrichum</taxon>
        <taxon>Colletotrichum graminicola species complex</taxon>
    </lineage>
</organism>